<reference evidence="1 2" key="1">
    <citation type="journal article" date="2015" name="Sci. Rep.">
        <title>A comparative genomics and reductive dehalogenase gene transcription study of two chloroethene-respiring bacteria, Dehalococcoides mccartyi strains MB and 11a.</title>
        <authorList>
            <person name="Low A."/>
            <person name="Shen Z."/>
            <person name="Cheng D."/>
            <person name="Rogers M.J."/>
            <person name="Lee P.K."/>
            <person name="He J."/>
        </authorList>
    </citation>
    <scope>NUCLEOTIDE SEQUENCE [LARGE SCALE GENOMIC DNA]</scope>
    <source>
        <strain evidence="1 2">MB</strain>
    </source>
</reference>
<dbReference type="Proteomes" id="UP000053577">
    <property type="component" value="Unassembled WGS sequence"/>
</dbReference>
<dbReference type="PATRIC" id="fig|61435.5.peg.641"/>
<name>A0A0V8M3U6_9CHLR</name>
<proteinExistence type="predicted"/>
<dbReference type="Pfam" id="PF18897">
    <property type="entry name" value="Gp3-like"/>
    <property type="match status" value="1"/>
</dbReference>
<evidence type="ECO:0000313" key="1">
    <source>
        <dbReference type="EMBL" id="KSV18422.1"/>
    </source>
</evidence>
<organism evidence="1 2">
    <name type="scientific">Dehalococcoides mccartyi</name>
    <dbReference type="NCBI Taxonomy" id="61435"/>
    <lineage>
        <taxon>Bacteria</taxon>
        <taxon>Bacillati</taxon>
        <taxon>Chloroflexota</taxon>
        <taxon>Dehalococcoidia</taxon>
        <taxon>Dehalococcoidales</taxon>
        <taxon>Dehalococcoidaceae</taxon>
        <taxon>Dehalococcoides</taxon>
    </lineage>
</organism>
<protein>
    <submittedName>
        <fullName evidence="1">Uncharacterized protein</fullName>
    </submittedName>
</protein>
<dbReference type="EMBL" id="JGYD01000011">
    <property type="protein sequence ID" value="KSV18422.1"/>
    <property type="molecule type" value="Genomic_DNA"/>
</dbReference>
<evidence type="ECO:0000313" key="2">
    <source>
        <dbReference type="Proteomes" id="UP000053577"/>
    </source>
</evidence>
<dbReference type="RefSeq" id="WP_058292375.1">
    <property type="nucleotide sequence ID" value="NZ_JGYD01000011.1"/>
</dbReference>
<dbReference type="AlphaFoldDB" id="A0A0V8M3U6"/>
<accession>A0A0V8M3U6</accession>
<dbReference type="OrthoDB" id="1443745at2"/>
<dbReference type="InterPro" id="IPR043991">
    <property type="entry name" value="Gp3-like"/>
</dbReference>
<comment type="caution">
    <text evidence="1">The sequence shown here is derived from an EMBL/GenBank/DDBJ whole genome shotgun (WGS) entry which is preliminary data.</text>
</comment>
<sequence length="326" mass="37236">MPIKGVTGVVRLPRLGKVRLGVKKENASGISYPFPTDYFVCPEEVRKVFGEKPKELRIMFPTDDQTQWASQYLRCYSATRGLVCRGDGETSVAKIDARTGDIANRDSVETEMKEVTCNPAKCPYYQVARCRRVMNLQFLLPDCPGFGVYQLDTSSFYSIVNVNSSLELIRGTCGRLSMIPLSLKLVEQEVQPEGKKKIVRVLSITAPYSLVEIQRYAQIPPGQVLLLPPPDNEAPDDLFPDEILSKEESPKTLLGSDKELILLWDRVKSKIWQMDMQDYQISHWFQKNCNLEVHITDFDLLTPPNRIKAEYLENFLKTLERYTDRS</sequence>
<gene>
    <name evidence="1" type="ORF">DA01_03190</name>
</gene>